<dbReference type="KEGG" id="tic:FH039_01975"/>
<keyword evidence="1" id="KW-1133">Transmembrane helix</keyword>
<feature type="transmembrane region" description="Helical" evidence="1">
    <location>
        <begin position="119"/>
        <end position="138"/>
    </location>
</feature>
<feature type="transmembrane region" description="Helical" evidence="1">
    <location>
        <begin position="150"/>
        <end position="172"/>
    </location>
</feature>
<sequence>MVLGVPLFAFVWIKYGGMTREWVFEVIILSLLTIASTAFFLARILEKHGYSKRDIKRLFEILEEHWNEPWDSGYLKHDVQECVAHHLILWGIFSTFLLGFHDVFLAIMAFVGLAFLMVAMYPVFATMVVWILALPFYFLGNERAEDAFEFVGKTSLALTIAIPVIWAVSSYVSTKNYPEDVLRMFNAVVKNAEWFLVLSVLNTLFGFLGVYLSRRVGRRILTIVLLSLAMAMLFVLWELLKG</sequence>
<evidence type="ECO:0000313" key="2">
    <source>
        <dbReference type="EMBL" id="QDA32238.1"/>
    </source>
</evidence>
<feature type="transmembrane region" description="Helical" evidence="1">
    <location>
        <begin position="22"/>
        <end position="45"/>
    </location>
</feature>
<reference evidence="2 3" key="1">
    <citation type="submission" date="2019-06" db="EMBL/GenBank/DDBJ databases">
        <title>Thermococcus indicus sp. nov., a Fe(III)-reducing hyperthermophilic archaeon isolated from the Onnuri vent field of the Central Indian Ocean ridge.</title>
        <authorList>
            <person name="Lim J.K."/>
            <person name="Kim Y.J."/>
            <person name="Kwon K.K."/>
        </authorList>
    </citation>
    <scope>NUCLEOTIDE SEQUENCE [LARGE SCALE GENOMIC DNA]</scope>
    <source>
        <strain evidence="2 3">IOH1</strain>
    </source>
</reference>
<dbReference type="OrthoDB" id="85827at2157"/>
<gene>
    <name evidence="2" type="ORF">FH039_01975</name>
</gene>
<keyword evidence="1" id="KW-0472">Membrane</keyword>
<evidence type="ECO:0000313" key="3">
    <source>
        <dbReference type="Proteomes" id="UP000306007"/>
    </source>
</evidence>
<accession>A0A4Y5SMW1</accession>
<name>A0A4Y5SMW1_9EURY</name>
<proteinExistence type="predicted"/>
<evidence type="ECO:0008006" key="4">
    <source>
        <dbReference type="Google" id="ProtNLM"/>
    </source>
</evidence>
<organism evidence="2 3">
    <name type="scientific">Thermococcus indicus</name>
    <dbReference type="NCBI Taxonomy" id="2586643"/>
    <lineage>
        <taxon>Archaea</taxon>
        <taxon>Methanobacteriati</taxon>
        <taxon>Methanobacteriota</taxon>
        <taxon>Thermococci</taxon>
        <taxon>Thermococcales</taxon>
        <taxon>Thermococcaceae</taxon>
        <taxon>Thermococcus</taxon>
    </lineage>
</organism>
<feature type="transmembrane region" description="Helical" evidence="1">
    <location>
        <begin position="87"/>
        <end position="113"/>
    </location>
</feature>
<feature type="transmembrane region" description="Helical" evidence="1">
    <location>
        <begin position="192"/>
        <end position="213"/>
    </location>
</feature>
<dbReference type="AlphaFoldDB" id="A0A4Y5SMW1"/>
<keyword evidence="1" id="KW-0812">Transmembrane</keyword>
<feature type="transmembrane region" description="Helical" evidence="1">
    <location>
        <begin position="220"/>
        <end position="240"/>
    </location>
</feature>
<dbReference type="EMBL" id="CP040846">
    <property type="protein sequence ID" value="QDA32238.1"/>
    <property type="molecule type" value="Genomic_DNA"/>
</dbReference>
<protein>
    <recommendedName>
        <fullName evidence="4">Yip1 domain-containing protein</fullName>
    </recommendedName>
</protein>
<evidence type="ECO:0000256" key="1">
    <source>
        <dbReference type="SAM" id="Phobius"/>
    </source>
</evidence>
<keyword evidence="3" id="KW-1185">Reference proteome</keyword>
<dbReference type="Proteomes" id="UP000306007">
    <property type="component" value="Chromosome"/>
</dbReference>